<name>A0A6I2UST0_9FIRM</name>
<dbReference type="InterPro" id="IPR016098">
    <property type="entry name" value="CAP/MinC_C"/>
</dbReference>
<evidence type="ECO:0000256" key="3">
    <source>
        <dbReference type="ARBA" id="ARBA00023210"/>
    </source>
</evidence>
<protein>
    <recommendedName>
        <fullName evidence="6">Probable septum site-determining protein MinC</fullName>
    </recommendedName>
</protein>
<evidence type="ECO:0000256" key="7">
    <source>
        <dbReference type="SAM" id="MobiDB-lite"/>
    </source>
</evidence>
<keyword evidence="4 6" id="KW-0131">Cell cycle</keyword>
<evidence type="ECO:0000256" key="6">
    <source>
        <dbReference type="HAMAP-Rule" id="MF_00267"/>
    </source>
</evidence>
<dbReference type="Gene3D" id="2.160.20.70">
    <property type="match status" value="1"/>
</dbReference>
<evidence type="ECO:0000259" key="9">
    <source>
        <dbReference type="Pfam" id="PF22642"/>
    </source>
</evidence>
<dbReference type="EMBL" id="VUNL01000009">
    <property type="protein sequence ID" value="MSV25258.1"/>
    <property type="molecule type" value="Genomic_DNA"/>
</dbReference>
<evidence type="ECO:0000313" key="10">
    <source>
        <dbReference type="EMBL" id="MSV25258.1"/>
    </source>
</evidence>
<reference evidence="10 11" key="1">
    <citation type="submission" date="2019-08" db="EMBL/GenBank/DDBJ databases">
        <title>In-depth cultivation of the pig gut microbiome towards novel bacterial diversity and tailored functional studies.</title>
        <authorList>
            <person name="Wylensek D."/>
            <person name="Hitch T.C.A."/>
            <person name="Clavel T."/>
        </authorList>
    </citation>
    <scope>NUCLEOTIDE SEQUENCE [LARGE SCALE GENOMIC DNA]</scope>
    <source>
        <strain evidence="11">WCA-380-WT-3B3</strain>
    </source>
</reference>
<evidence type="ECO:0000313" key="11">
    <source>
        <dbReference type="Proteomes" id="UP000430222"/>
    </source>
</evidence>
<comment type="caution">
    <text evidence="10">The sequence shown here is derived from an EMBL/GenBank/DDBJ whole genome shotgun (WGS) entry which is preliminary data.</text>
</comment>
<dbReference type="Gene3D" id="3.30.160.540">
    <property type="match status" value="1"/>
</dbReference>
<feature type="domain" description="Septum site-determining protein MinC N-terminal" evidence="9">
    <location>
        <begin position="6"/>
        <end position="71"/>
    </location>
</feature>
<dbReference type="RefSeq" id="WP_154621038.1">
    <property type="nucleotide sequence ID" value="NZ_VUNL01000009.1"/>
</dbReference>
<sequence length="214" mass="23556">MSEEIVKIKGSKSGLQLSFAKGAAFAEIRKDIEEKLNSGNGFFLRGTLVLIPRDVFSEEERAELRRMFHEAGLICRTIREEERPPAPAAKQPKHQAEPLAQEPGPVQEMVVVNHTIRGGQEIRTQSSVMICGNVNPGAQIIAGGSIDIRGTCRGMVHAGAFGDNTAFIIADHLMPTQIRISNLIARSPDHMEKTDRAERASIKEGRIVIEPIER</sequence>
<dbReference type="InterPro" id="IPR013033">
    <property type="entry name" value="MinC"/>
</dbReference>
<evidence type="ECO:0000259" key="8">
    <source>
        <dbReference type="Pfam" id="PF03775"/>
    </source>
</evidence>
<dbReference type="InterPro" id="IPR036145">
    <property type="entry name" value="MinC_C_sf"/>
</dbReference>
<dbReference type="Pfam" id="PF22642">
    <property type="entry name" value="MinC_N_1"/>
    <property type="match status" value="1"/>
</dbReference>
<feature type="region of interest" description="Disordered" evidence="7">
    <location>
        <begin position="82"/>
        <end position="102"/>
    </location>
</feature>
<dbReference type="GO" id="GO:0000902">
    <property type="term" value="P:cell morphogenesis"/>
    <property type="evidence" value="ECO:0007669"/>
    <property type="project" value="InterPro"/>
</dbReference>
<accession>A0A6I2UST0</accession>
<evidence type="ECO:0000256" key="1">
    <source>
        <dbReference type="ARBA" id="ARBA00006291"/>
    </source>
</evidence>
<keyword evidence="2 6" id="KW-0132">Cell division</keyword>
<dbReference type="Pfam" id="PF03775">
    <property type="entry name" value="MinC_C"/>
    <property type="match status" value="1"/>
</dbReference>
<dbReference type="GO" id="GO:0000917">
    <property type="term" value="P:division septum assembly"/>
    <property type="evidence" value="ECO:0007669"/>
    <property type="project" value="UniProtKB-KW"/>
</dbReference>
<dbReference type="NCBIfam" id="TIGR01222">
    <property type="entry name" value="minC"/>
    <property type="match status" value="1"/>
</dbReference>
<comment type="function">
    <text evidence="6">Cell division inhibitor that blocks the formation of polar Z ring septums. Rapidly oscillates between the poles of the cell to destabilize FtsZ filaments that have formed before they mature into polar Z rings. Prevents FtsZ polymerization.</text>
</comment>
<dbReference type="GO" id="GO:1901891">
    <property type="term" value="P:regulation of cell septum assembly"/>
    <property type="evidence" value="ECO:0007669"/>
    <property type="project" value="InterPro"/>
</dbReference>
<comment type="subunit">
    <text evidence="5 6">Interacts with MinD and FtsZ.</text>
</comment>
<dbReference type="InterPro" id="IPR005526">
    <property type="entry name" value="Septum_form_inhib_MinC_C"/>
</dbReference>
<evidence type="ECO:0000256" key="5">
    <source>
        <dbReference type="ARBA" id="ARBA00046874"/>
    </source>
</evidence>
<dbReference type="Proteomes" id="UP000430222">
    <property type="component" value="Unassembled WGS sequence"/>
</dbReference>
<keyword evidence="11" id="KW-1185">Reference proteome</keyword>
<gene>
    <name evidence="6 10" type="primary">minC</name>
    <name evidence="10" type="ORF">FYJ78_08720</name>
</gene>
<evidence type="ECO:0000256" key="4">
    <source>
        <dbReference type="ARBA" id="ARBA00023306"/>
    </source>
</evidence>
<organism evidence="10 11">
    <name type="scientific">Selenomonas montiformis</name>
    <dbReference type="NCBI Taxonomy" id="2652285"/>
    <lineage>
        <taxon>Bacteria</taxon>
        <taxon>Bacillati</taxon>
        <taxon>Bacillota</taxon>
        <taxon>Negativicutes</taxon>
        <taxon>Selenomonadales</taxon>
        <taxon>Selenomonadaceae</taxon>
        <taxon>Selenomonas</taxon>
    </lineage>
</organism>
<dbReference type="PANTHER" id="PTHR34108:SF1">
    <property type="entry name" value="SEPTUM SITE-DETERMINING PROTEIN MINC"/>
    <property type="match status" value="1"/>
</dbReference>
<dbReference type="SUPFAM" id="SSF63848">
    <property type="entry name" value="Cell-division inhibitor MinC, C-terminal domain"/>
    <property type="match status" value="1"/>
</dbReference>
<proteinExistence type="inferred from homology"/>
<dbReference type="InterPro" id="IPR055219">
    <property type="entry name" value="MinC_N_1"/>
</dbReference>
<dbReference type="PANTHER" id="PTHR34108">
    <property type="entry name" value="SEPTUM SITE-DETERMINING PROTEIN MINC"/>
    <property type="match status" value="1"/>
</dbReference>
<dbReference type="HAMAP" id="MF_00267">
    <property type="entry name" value="MinC"/>
    <property type="match status" value="1"/>
</dbReference>
<evidence type="ECO:0000256" key="2">
    <source>
        <dbReference type="ARBA" id="ARBA00022618"/>
    </source>
</evidence>
<feature type="domain" description="Septum formation inhibitor MinC C-terminal" evidence="8">
    <location>
        <begin position="111"/>
        <end position="210"/>
    </location>
</feature>
<keyword evidence="3 6" id="KW-0717">Septation</keyword>
<comment type="similarity">
    <text evidence="1 6">Belongs to the MinC family.</text>
</comment>
<dbReference type="AlphaFoldDB" id="A0A6I2UST0"/>